<feature type="compositionally biased region" description="Basic and acidic residues" evidence="4">
    <location>
        <begin position="423"/>
        <end position="432"/>
    </location>
</feature>
<feature type="domain" description="Glycosyltransferase subfamily 4-like N-terminal" evidence="6">
    <location>
        <begin position="19"/>
        <end position="225"/>
    </location>
</feature>
<sequence length="473" mass="50371">MRGTTIDRIVVINDLARPMGGASALALSSARAFRALGHDVTLLVGDAGDDGSLAAAGIACVALCQGRLLSRPRMEAALAALWNRSAARMVARWIAQHDTPRTVYHLHGWLQILSPAVFHALAPVRDRLVISAHDFFLACPNGAFADLRTGQPCPLVPLSRACITANCDRHSRSHKLLRVLRHAIQTRVFDPAHAPPVLAIHAAMAPLLMRACIPAQAIHALPNPVVPWSAKRIAAEDNREVLFVGRLEETKGPDLAAAAARAAGVPLRLVGSGALEATLRARHPEARFSGRLSPAEIARVAQRARLLVMPSRYPEPYGLVAMEAARSGIPVILPPTALLAGDLVRHGAGLAIDPRDTPSFAAQLAALAQDHARIRAMSEAAFALPDDLALSPDAWVGRLLDFYAARLAALSVAEHAQTQGQPCDERRQRAVDGPDVSPPSAGWPGLGRTGRTRPLTTAELASGARRSRSRSSE</sequence>
<dbReference type="PANTHER" id="PTHR12526:SF640">
    <property type="entry name" value="COLANIC ACID BIOSYNTHESIS GLYCOSYLTRANSFERASE WCAL-RELATED"/>
    <property type="match status" value="1"/>
</dbReference>
<gene>
    <name evidence="7" type="ORF">J2792_000127</name>
</gene>
<comment type="similarity">
    <text evidence="1">Belongs to the glycosyltransferase group 1 family. Glycosyltransferase 4 subfamily.</text>
</comment>
<comment type="caution">
    <text evidence="7">The sequence shown here is derived from an EMBL/GenBank/DDBJ whole genome shotgun (WGS) entry which is preliminary data.</text>
</comment>
<organism evidence="7 8">
    <name type="scientific">Novosphingobium capsulatum</name>
    <dbReference type="NCBI Taxonomy" id="13688"/>
    <lineage>
        <taxon>Bacteria</taxon>
        <taxon>Pseudomonadati</taxon>
        <taxon>Pseudomonadota</taxon>
        <taxon>Alphaproteobacteria</taxon>
        <taxon>Sphingomonadales</taxon>
        <taxon>Sphingomonadaceae</taxon>
        <taxon>Novosphingobium</taxon>
    </lineage>
</organism>
<dbReference type="Pfam" id="PF13439">
    <property type="entry name" value="Glyco_transf_4"/>
    <property type="match status" value="1"/>
</dbReference>
<name>A0ABU1MH97_9SPHN</name>
<accession>A0ABU1MH97</accession>
<evidence type="ECO:0000256" key="3">
    <source>
        <dbReference type="ARBA" id="ARBA00022679"/>
    </source>
</evidence>
<keyword evidence="2" id="KW-0328">Glycosyltransferase</keyword>
<evidence type="ECO:0000256" key="2">
    <source>
        <dbReference type="ARBA" id="ARBA00022676"/>
    </source>
</evidence>
<evidence type="ECO:0000259" key="5">
    <source>
        <dbReference type="Pfam" id="PF00534"/>
    </source>
</evidence>
<dbReference type="Gene3D" id="3.40.50.2000">
    <property type="entry name" value="Glycogen Phosphorylase B"/>
    <property type="match status" value="2"/>
</dbReference>
<feature type="domain" description="Glycosyl transferase family 1" evidence="5">
    <location>
        <begin position="231"/>
        <end position="381"/>
    </location>
</feature>
<dbReference type="SUPFAM" id="SSF53756">
    <property type="entry name" value="UDP-Glycosyltransferase/glycogen phosphorylase"/>
    <property type="match status" value="1"/>
</dbReference>
<reference evidence="7 8" key="1">
    <citation type="submission" date="2023-07" db="EMBL/GenBank/DDBJ databases">
        <title>Sorghum-associated microbial communities from plants grown in Nebraska, USA.</title>
        <authorList>
            <person name="Schachtman D."/>
        </authorList>
    </citation>
    <scope>NUCLEOTIDE SEQUENCE [LARGE SCALE GENOMIC DNA]</scope>
    <source>
        <strain evidence="7 8">DS1027</strain>
    </source>
</reference>
<dbReference type="InterPro" id="IPR001296">
    <property type="entry name" value="Glyco_trans_1"/>
</dbReference>
<proteinExistence type="inferred from homology"/>
<dbReference type="EMBL" id="JAVDRD010000001">
    <property type="protein sequence ID" value="MDR6509287.1"/>
    <property type="molecule type" value="Genomic_DNA"/>
</dbReference>
<dbReference type="InterPro" id="IPR028098">
    <property type="entry name" value="Glyco_trans_4-like_N"/>
</dbReference>
<dbReference type="PANTHER" id="PTHR12526">
    <property type="entry name" value="GLYCOSYLTRANSFERASE"/>
    <property type="match status" value="1"/>
</dbReference>
<evidence type="ECO:0000256" key="4">
    <source>
        <dbReference type="SAM" id="MobiDB-lite"/>
    </source>
</evidence>
<protein>
    <submittedName>
        <fullName evidence="7">Glycosyltransferase involved in cell wall biosynthesis</fullName>
    </submittedName>
</protein>
<evidence type="ECO:0000256" key="1">
    <source>
        <dbReference type="ARBA" id="ARBA00009481"/>
    </source>
</evidence>
<dbReference type="Pfam" id="PF00534">
    <property type="entry name" value="Glycos_transf_1"/>
    <property type="match status" value="1"/>
</dbReference>
<evidence type="ECO:0000313" key="7">
    <source>
        <dbReference type="EMBL" id="MDR6509287.1"/>
    </source>
</evidence>
<dbReference type="RefSeq" id="WP_309804109.1">
    <property type="nucleotide sequence ID" value="NZ_JAVDRD010000001.1"/>
</dbReference>
<evidence type="ECO:0000313" key="8">
    <source>
        <dbReference type="Proteomes" id="UP001184150"/>
    </source>
</evidence>
<dbReference type="CDD" id="cd03801">
    <property type="entry name" value="GT4_PimA-like"/>
    <property type="match status" value="1"/>
</dbReference>
<feature type="region of interest" description="Disordered" evidence="4">
    <location>
        <begin position="415"/>
        <end position="473"/>
    </location>
</feature>
<dbReference type="Proteomes" id="UP001184150">
    <property type="component" value="Unassembled WGS sequence"/>
</dbReference>
<keyword evidence="8" id="KW-1185">Reference proteome</keyword>
<evidence type="ECO:0000259" key="6">
    <source>
        <dbReference type="Pfam" id="PF13439"/>
    </source>
</evidence>
<keyword evidence="3" id="KW-0808">Transferase</keyword>